<feature type="transmembrane region" description="Helical" evidence="6">
    <location>
        <begin position="20"/>
        <end position="43"/>
    </location>
</feature>
<proteinExistence type="predicted"/>
<evidence type="ECO:0000259" key="7">
    <source>
        <dbReference type="Pfam" id="PF00924"/>
    </source>
</evidence>
<dbReference type="InterPro" id="IPR010920">
    <property type="entry name" value="LSM_dom_sf"/>
</dbReference>
<dbReference type="STRING" id="1447782.SAMN05444417_1106"/>
<evidence type="ECO:0000313" key="9">
    <source>
        <dbReference type="Proteomes" id="UP000184292"/>
    </source>
</evidence>
<evidence type="ECO:0000313" key="8">
    <source>
        <dbReference type="EMBL" id="SHI58278.1"/>
    </source>
</evidence>
<feature type="transmembrane region" description="Helical" evidence="6">
    <location>
        <begin position="86"/>
        <end position="110"/>
    </location>
</feature>
<feature type="transmembrane region" description="Helical" evidence="6">
    <location>
        <begin position="143"/>
        <end position="161"/>
    </location>
</feature>
<dbReference type="SUPFAM" id="SSF50182">
    <property type="entry name" value="Sm-like ribonucleoproteins"/>
    <property type="match status" value="1"/>
</dbReference>
<evidence type="ECO:0000256" key="6">
    <source>
        <dbReference type="SAM" id="Phobius"/>
    </source>
</evidence>
<feature type="transmembrane region" description="Helical" evidence="6">
    <location>
        <begin position="167"/>
        <end position="186"/>
    </location>
</feature>
<feature type="transmembrane region" description="Helical" evidence="6">
    <location>
        <begin position="64"/>
        <end position="80"/>
    </location>
</feature>
<dbReference type="OrthoDB" id="9792218at2"/>
<gene>
    <name evidence="8" type="ORF">SAMN05444417_1106</name>
</gene>
<evidence type="ECO:0000256" key="3">
    <source>
        <dbReference type="ARBA" id="ARBA00022989"/>
    </source>
</evidence>
<dbReference type="Proteomes" id="UP000184292">
    <property type="component" value="Unassembled WGS sequence"/>
</dbReference>
<accession>A0A1M6CC23</accession>
<feature type="domain" description="Mechanosensitive ion channel MscS" evidence="7">
    <location>
        <begin position="189"/>
        <end position="255"/>
    </location>
</feature>
<comment type="subcellular location">
    <subcellularLocation>
        <location evidence="1">Membrane</location>
    </subcellularLocation>
</comment>
<feature type="compositionally biased region" description="Basic and acidic residues" evidence="5">
    <location>
        <begin position="387"/>
        <end position="399"/>
    </location>
</feature>
<evidence type="ECO:0000256" key="5">
    <source>
        <dbReference type="SAM" id="MobiDB-lite"/>
    </source>
</evidence>
<evidence type="ECO:0000256" key="1">
    <source>
        <dbReference type="ARBA" id="ARBA00004370"/>
    </source>
</evidence>
<keyword evidence="3 6" id="KW-1133">Transmembrane helix</keyword>
<dbReference type="InterPro" id="IPR006685">
    <property type="entry name" value="MscS_channel_2nd"/>
</dbReference>
<sequence>MNLIEEALAESRALLPETLWAVLIVLAGMAAAWGLHALLWPLILRIAPSRGLWAQVIPRLRRPARLAAMAVMASVLVNVADLPPDWTYALGKTAFALLIVIIGWMCLIALETAVHRATDNLALEAEDNLAARKQATQMRVLRAAGRVVIVLVTLGAVLASFQTVRAFGVSLFASAGAAGLVLGFAARPVLANLIAGIQIAITQPIRIDDVVIVEGEWGWIEEIASTYVVVRIWDLRRLVVPLSQFIEQPFQNWTRENAEIIGTVFWYLDYTAPIGEMREKLKEFAEASPHWDGKVVNLQVTETDKEVITVRALLSARNSPTAWDLRCEVREKMVAWLQEAYPGALPRVRGELTMTERAAGRPPRGPGPGPGPGEDGTSGIPEAALPEGERGADPDPKRT</sequence>
<dbReference type="RefSeq" id="WP_073326815.1">
    <property type="nucleotide sequence ID" value="NZ_FQYO01000002.1"/>
</dbReference>
<keyword evidence="2 6" id="KW-0812">Transmembrane</keyword>
<dbReference type="PANTHER" id="PTHR30566">
    <property type="entry name" value="YNAI-RELATED MECHANOSENSITIVE ION CHANNEL"/>
    <property type="match status" value="1"/>
</dbReference>
<dbReference type="InterPro" id="IPR023408">
    <property type="entry name" value="MscS_beta-dom_sf"/>
</dbReference>
<dbReference type="GO" id="GO:0008381">
    <property type="term" value="F:mechanosensitive monoatomic ion channel activity"/>
    <property type="evidence" value="ECO:0007669"/>
    <property type="project" value="UniProtKB-ARBA"/>
</dbReference>
<name>A0A1M6CC23_9RHOB</name>
<dbReference type="Gene3D" id="2.30.30.60">
    <property type="match status" value="1"/>
</dbReference>
<feature type="region of interest" description="Disordered" evidence="5">
    <location>
        <begin position="355"/>
        <end position="399"/>
    </location>
</feature>
<keyword evidence="9" id="KW-1185">Reference proteome</keyword>
<dbReference type="EMBL" id="FQYO01000002">
    <property type="protein sequence ID" value="SHI58278.1"/>
    <property type="molecule type" value="Genomic_DNA"/>
</dbReference>
<dbReference type="Gene3D" id="1.10.287.1260">
    <property type="match status" value="1"/>
</dbReference>
<reference evidence="8 9" key="1">
    <citation type="submission" date="2016-11" db="EMBL/GenBank/DDBJ databases">
        <authorList>
            <person name="Jaros S."/>
            <person name="Januszkiewicz K."/>
            <person name="Wedrychowicz H."/>
        </authorList>
    </citation>
    <scope>NUCLEOTIDE SEQUENCE [LARGE SCALE GENOMIC DNA]</scope>
    <source>
        <strain evidence="8 9">DSM 100565</strain>
    </source>
</reference>
<dbReference type="PANTHER" id="PTHR30566:SF25">
    <property type="entry name" value="INNER MEMBRANE PROTEIN"/>
    <property type="match status" value="1"/>
</dbReference>
<keyword evidence="4 6" id="KW-0472">Membrane</keyword>
<evidence type="ECO:0000256" key="4">
    <source>
        <dbReference type="ARBA" id="ARBA00023136"/>
    </source>
</evidence>
<protein>
    <submittedName>
        <fullName evidence="8">Small-conductance mechanosensitive channel</fullName>
    </submittedName>
</protein>
<dbReference type="GO" id="GO:0016020">
    <property type="term" value="C:membrane"/>
    <property type="evidence" value="ECO:0007669"/>
    <property type="project" value="UniProtKB-SubCell"/>
</dbReference>
<evidence type="ECO:0000256" key="2">
    <source>
        <dbReference type="ARBA" id="ARBA00022692"/>
    </source>
</evidence>
<organism evidence="8 9">
    <name type="scientific">Wenxinia saemankumensis</name>
    <dbReference type="NCBI Taxonomy" id="1447782"/>
    <lineage>
        <taxon>Bacteria</taxon>
        <taxon>Pseudomonadati</taxon>
        <taxon>Pseudomonadota</taxon>
        <taxon>Alphaproteobacteria</taxon>
        <taxon>Rhodobacterales</taxon>
        <taxon>Roseobacteraceae</taxon>
        <taxon>Wenxinia</taxon>
    </lineage>
</organism>
<dbReference type="AlphaFoldDB" id="A0A1M6CC23"/>
<dbReference type="Pfam" id="PF00924">
    <property type="entry name" value="MS_channel_2nd"/>
    <property type="match status" value="1"/>
</dbReference>